<evidence type="ECO:0000313" key="4">
    <source>
        <dbReference type="EMBL" id="QQP87563.1"/>
    </source>
</evidence>
<sequence>MARRVLIVTPAGLTRQWKEEMRRKFDQDYAIYGRDFFINDLEDWKRYDHVVGSIDLLKRDDHLEKLRAAGSWDIIIFDEAHKLTKTASGERAERYRLAETLRKKTDALILLTATPHQGKQDRFISLLELIRPDLSEQLAMLEMNKEIVADLILRNRKSEVTNSDGQFIFRGQQSHRVPIPLSREMERFNDRLSSYLKQGYSAGEGRGNIGRAIGFVMTTYRKLASSSIAAIGAALERRKQRLLGRIAERKLHEERDWSLDDVVEGGDDQDSLELLFVGGVEEFFDDESALIDQLITLARQVRQADSKLEKFLTEVVDPLIREGKKLLVFTEYRATQAYLQEQIARRYPHLPAPLLINGSMSLDDKLEAIDAFNETVPFLISTEAGGEGINLHRACHVMVNYDLPWNPSRLVQRIGRLYRYGQENRVVVFNLHAEDTFDNSALSLMYQRVEQIVSDMAPVGGEFHDRLHTEILGELLEQIDLTEILEHAKDFDLGHTKEQINRALERARAAQKLQSEILSNASRYDPNALQGTFGLGAEHVQQLVEGLAPYLDIRIEGRQHGGRVLDIRLPSTLVGQFPEFGNRERLQVTAYRRLRTERARGAFLLDFESEFFKHLIAFAKSQEFDGRYACAAGPEAGVLGAFRLRWQNDQGKVTSETFLPVHVDVDGKAQPYPSYFSEWLNAHQASQAWPNTPPEQRKATMEKIRSVADEMLAAESNRFKHPNAAVLIGMADLRSG</sequence>
<organism evidence="4 5">
    <name type="scientific">Skermanella cutis</name>
    <dbReference type="NCBI Taxonomy" id="2775420"/>
    <lineage>
        <taxon>Bacteria</taxon>
        <taxon>Pseudomonadati</taxon>
        <taxon>Pseudomonadota</taxon>
        <taxon>Alphaproteobacteria</taxon>
        <taxon>Rhodospirillales</taxon>
        <taxon>Azospirillaceae</taxon>
        <taxon>Skermanella</taxon>
    </lineage>
</organism>
<dbReference type="InterPro" id="IPR000330">
    <property type="entry name" value="SNF2_N"/>
</dbReference>
<dbReference type="CDD" id="cd18793">
    <property type="entry name" value="SF2_C_SNF"/>
    <property type="match status" value="1"/>
</dbReference>
<dbReference type="InterPro" id="IPR038718">
    <property type="entry name" value="SNF2-like_sf"/>
</dbReference>
<keyword evidence="4" id="KW-0347">Helicase</keyword>
<evidence type="ECO:0000259" key="2">
    <source>
        <dbReference type="PROSITE" id="PS51192"/>
    </source>
</evidence>
<dbReference type="Pfam" id="PF00271">
    <property type="entry name" value="Helicase_C"/>
    <property type="match status" value="1"/>
</dbReference>
<dbReference type="Proteomes" id="UP000595197">
    <property type="component" value="Chromosome"/>
</dbReference>
<keyword evidence="5" id="KW-1185">Reference proteome</keyword>
<name>A0ABX7AZX4_9PROT</name>
<evidence type="ECO:0000259" key="3">
    <source>
        <dbReference type="PROSITE" id="PS51194"/>
    </source>
</evidence>
<dbReference type="Gene3D" id="3.40.50.300">
    <property type="entry name" value="P-loop containing nucleotide triphosphate hydrolases"/>
    <property type="match status" value="1"/>
</dbReference>
<dbReference type="InterPro" id="IPR049730">
    <property type="entry name" value="SNF2/RAD54-like_C"/>
</dbReference>
<feature type="domain" description="Helicase ATP-binding" evidence="2">
    <location>
        <begin position="1"/>
        <end position="133"/>
    </location>
</feature>
<gene>
    <name evidence="4" type="ORF">IGS68_15800</name>
</gene>
<dbReference type="EMBL" id="CP067420">
    <property type="protein sequence ID" value="QQP87563.1"/>
    <property type="molecule type" value="Genomic_DNA"/>
</dbReference>
<protein>
    <submittedName>
        <fullName evidence="4">DEAD/DEAH box helicase</fullName>
    </submittedName>
</protein>
<dbReference type="GO" id="GO:0004386">
    <property type="term" value="F:helicase activity"/>
    <property type="evidence" value="ECO:0007669"/>
    <property type="project" value="UniProtKB-KW"/>
</dbReference>
<dbReference type="PANTHER" id="PTHR10799">
    <property type="entry name" value="SNF2/RAD54 HELICASE FAMILY"/>
    <property type="match status" value="1"/>
</dbReference>
<dbReference type="RefSeq" id="WP_201070918.1">
    <property type="nucleotide sequence ID" value="NZ_CP067420.1"/>
</dbReference>
<proteinExistence type="predicted"/>
<dbReference type="Gene3D" id="3.40.50.10810">
    <property type="entry name" value="Tandem AAA-ATPase domain"/>
    <property type="match status" value="1"/>
</dbReference>
<keyword evidence="1" id="KW-0378">Hydrolase</keyword>
<evidence type="ECO:0000313" key="5">
    <source>
        <dbReference type="Proteomes" id="UP000595197"/>
    </source>
</evidence>
<feature type="domain" description="Helicase C-terminal" evidence="3">
    <location>
        <begin position="307"/>
        <end position="460"/>
    </location>
</feature>
<keyword evidence="4" id="KW-0067">ATP-binding</keyword>
<dbReference type="PROSITE" id="PS51194">
    <property type="entry name" value="HELICASE_CTER"/>
    <property type="match status" value="1"/>
</dbReference>
<dbReference type="SUPFAM" id="SSF52540">
    <property type="entry name" value="P-loop containing nucleoside triphosphate hydrolases"/>
    <property type="match status" value="2"/>
</dbReference>
<dbReference type="Pfam" id="PF00176">
    <property type="entry name" value="SNF2-rel_dom"/>
    <property type="match status" value="1"/>
</dbReference>
<evidence type="ECO:0000256" key="1">
    <source>
        <dbReference type="ARBA" id="ARBA00022801"/>
    </source>
</evidence>
<reference evidence="4" key="1">
    <citation type="submission" date="2021-02" db="EMBL/GenBank/DDBJ databases">
        <title>Skermanella TT6 skin isolate.</title>
        <authorList>
            <person name="Lee K."/>
            <person name="Ganzorig M."/>
        </authorList>
    </citation>
    <scope>NUCLEOTIDE SEQUENCE</scope>
    <source>
        <strain evidence="4">TT6</strain>
    </source>
</reference>
<dbReference type="SMART" id="SM00490">
    <property type="entry name" value="HELICc"/>
    <property type="match status" value="1"/>
</dbReference>
<dbReference type="PROSITE" id="PS51192">
    <property type="entry name" value="HELICASE_ATP_BIND_1"/>
    <property type="match status" value="1"/>
</dbReference>
<dbReference type="InterPro" id="IPR027417">
    <property type="entry name" value="P-loop_NTPase"/>
</dbReference>
<dbReference type="InterPro" id="IPR014001">
    <property type="entry name" value="Helicase_ATP-bd"/>
</dbReference>
<accession>A0ABX7AZX4</accession>
<keyword evidence="4" id="KW-0547">Nucleotide-binding</keyword>
<dbReference type="InterPro" id="IPR001650">
    <property type="entry name" value="Helicase_C-like"/>
</dbReference>